<dbReference type="PANTHER" id="PTHR11236">
    <property type="entry name" value="AMINOBENZOATE/ANTHRANILATE SYNTHASE"/>
    <property type="match status" value="1"/>
</dbReference>
<evidence type="ECO:0000256" key="2">
    <source>
        <dbReference type="ARBA" id="ARBA00005009"/>
    </source>
</evidence>
<proteinExistence type="inferred from homology"/>
<dbReference type="InterPro" id="IPR029062">
    <property type="entry name" value="Class_I_gatase-like"/>
</dbReference>
<reference evidence="13 14" key="1">
    <citation type="journal article" date="2004" name="Science">
        <title>The Ashbya gossypii genome as a tool for mapping the ancient Saccharomyces cerevisiae genome.</title>
        <authorList>
            <person name="Dietrich F.S."/>
            <person name="Voegeli S."/>
            <person name="Brachat S."/>
            <person name="Lerch A."/>
            <person name="Gates K."/>
            <person name="Steiner S."/>
            <person name="Mohr C."/>
            <person name="Pohlmann R."/>
            <person name="Luedi P."/>
            <person name="Choi S."/>
            <person name="Wing R.A."/>
            <person name="Flavier A."/>
            <person name="Gaffney T.D."/>
            <person name="Philippsen P."/>
        </authorList>
    </citation>
    <scope>NUCLEOTIDE SEQUENCE [LARGE SCALE GENOMIC DNA]</scope>
    <source>
        <strain evidence="14">ATCC 10895 / CBS 109.51 / FGSC 9923 / NRRL Y-1056</strain>
    </source>
</reference>
<evidence type="ECO:0000256" key="1">
    <source>
        <dbReference type="ARBA" id="ARBA00001000"/>
    </source>
</evidence>
<dbReference type="OMA" id="DWSVNIR"/>
<dbReference type="InParanoid" id="Q756X2"/>
<dbReference type="PRINTS" id="PR00096">
    <property type="entry name" value="GATASE"/>
</dbReference>
<dbReference type="UniPathway" id="UPA00077">
    <property type="reaction ID" value="UER00149"/>
</dbReference>
<dbReference type="Gene3D" id="3.40.50.880">
    <property type="match status" value="1"/>
</dbReference>
<dbReference type="KEGG" id="ago:AGOS_AER267W"/>
<dbReference type="PROSITE" id="PS51273">
    <property type="entry name" value="GATASE_TYPE_1"/>
    <property type="match status" value="1"/>
</dbReference>
<feature type="domain" description="Chorismate-utilising enzyme C-terminal" evidence="11">
    <location>
        <begin position="466"/>
        <end position="739"/>
    </location>
</feature>
<evidence type="ECO:0000256" key="8">
    <source>
        <dbReference type="ARBA" id="ARBA00031329"/>
    </source>
</evidence>
<gene>
    <name evidence="13" type="ORF">AGOS_AER267W</name>
</gene>
<comment type="pathway">
    <text evidence="2">Cofactor biosynthesis; tetrahydrofolate biosynthesis; 4-aminobenzoate from chorismate: step 1/2.</text>
</comment>
<reference evidence="14" key="2">
    <citation type="journal article" date="2013" name="G3 (Bethesda)">
        <title>Genomes of Ashbya fungi isolated from insects reveal four mating-type loci, numerous translocations, lack of transposons, and distinct gene duplications.</title>
        <authorList>
            <person name="Dietrich F.S."/>
            <person name="Voegeli S."/>
            <person name="Kuo S."/>
            <person name="Philippsen P."/>
        </authorList>
    </citation>
    <scope>GENOME REANNOTATION</scope>
    <source>
        <strain evidence="14">ATCC 10895 / CBS 109.51 / FGSC 9923 / NRRL Y-1056</strain>
    </source>
</reference>
<evidence type="ECO:0000259" key="10">
    <source>
        <dbReference type="Pfam" id="PF00117"/>
    </source>
</evidence>
<organism evidence="13 14">
    <name type="scientific">Eremothecium gossypii (strain ATCC 10895 / CBS 109.51 / FGSC 9923 / NRRL Y-1056)</name>
    <name type="common">Yeast</name>
    <name type="synonym">Ashbya gossypii</name>
    <dbReference type="NCBI Taxonomy" id="284811"/>
    <lineage>
        <taxon>Eukaryota</taxon>
        <taxon>Fungi</taxon>
        <taxon>Dikarya</taxon>
        <taxon>Ascomycota</taxon>
        <taxon>Saccharomycotina</taxon>
        <taxon>Saccharomycetes</taxon>
        <taxon>Saccharomycetales</taxon>
        <taxon>Saccharomycetaceae</taxon>
        <taxon>Eremothecium</taxon>
    </lineage>
</organism>
<dbReference type="InterPro" id="IPR010117">
    <property type="entry name" value="PabB_fungal"/>
</dbReference>
<dbReference type="SUPFAM" id="SSF52317">
    <property type="entry name" value="Class I glutamine amidotransferase-like"/>
    <property type="match status" value="1"/>
</dbReference>
<dbReference type="PRINTS" id="PR00097">
    <property type="entry name" value="ANTSNTHASEII"/>
</dbReference>
<feature type="domain" description="Glutamine amidotransferase" evidence="10">
    <location>
        <begin position="7"/>
        <end position="199"/>
    </location>
</feature>
<dbReference type="GO" id="GO:0046656">
    <property type="term" value="P:folic acid biosynthetic process"/>
    <property type="evidence" value="ECO:0007669"/>
    <property type="project" value="UniProtKB-KW"/>
</dbReference>
<dbReference type="eggNOG" id="KOG1224">
    <property type="taxonomic scope" value="Eukaryota"/>
</dbReference>
<dbReference type="Pfam" id="PF00117">
    <property type="entry name" value="GATase"/>
    <property type="match status" value="1"/>
</dbReference>
<accession>Q756X2</accession>
<feature type="domain" description="Anthranilate synthase component I N-terminal" evidence="12">
    <location>
        <begin position="267"/>
        <end position="421"/>
    </location>
</feature>
<dbReference type="RefSeq" id="NP_985124.1">
    <property type="nucleotide sequence ID" value="NM_210478.1"/>
</dbReference>
<name>Q756X2_EREGS</name>
<dbReference type="Pfam" id="PF00425">
    <property type="entry name" value="Chorismate_bind"/>
    <property type="match status" value="1"/>
</dbReference>
<evidence type="ECO:0000256" key="4">
    <source>
        <dbReference type="ARBA" id="ARBA00013139"/>
    </source>
</evidence>
<comment type="catalytic activity">
    <reaction evidence="1">
        <text>chorismate + L-glutamine = 4-amino-4-deoxychorismate + L-glutamate</text>
        <dbReference type="Rhea" id="RHEA:11672"/>
        <dbReference type="ChEBI" id="CHEBI:29748"/>
        <dbReference type="ChEBI" id="CHEBI:29985"/>
        <dbReference type="ChEBI" id="CHEBI:58359"/>
        <dbReference type="ChEBI" id="CHEBI:58406"/>
        <dbReference type="EC" id="2.6.1.85"/>
    </reaction>
</comment>
<dbReference type="InterPro" id="IPR006805">
    <property type="entry name" value="Anth_synth_I_N"/>
</dbReference>
<evidence type="ECO:0000313" key="14">
    <source>
        <dbReference type="Proteomes" id="UP000000591"/>
    </source>
</evidence>
<evidence type="ECO:0000313" key="13">
    <source>
        <dbReference type="EMBL" id="AAS52948.1"/>
    </source>
</evidence>
<dbReference type="InterPro" id="IPR017926">
    <property type="entry name" value="GATASE"/>
</dbReference>
<evidence type="ECO:0000256" key="5">
    <source>
        <dbReference type="ARBA" id="ARBA00022679"/>
    </source>
</evidence>
<keyword evidence="14" id="KW-1185">Reference proteome</keyword>
<dbReference type="InterPro" id="IPR005801">
    <property type="entry name" value="ADC_synthase"/>
</dbReference>
<dbReference type="PANTHER" id="PTHR11236:SF18">
    <property type="entry name" value="AMINODEOXYCHORISMATE SYNTHASE"/>
    <property type="match status" value="1"/>
</dbReference>
<dbReference type="GO" id="GO:0046820">
    <property type="term" value="F:4-amino-4-deoxychorismate synthase activity"/>
    <property type="evidence" value="ECO:0000318"/>
    <property type="project" value="GO_Central"/>
</dbReference>
<keyword evidence="6" id="KW-0289">Folate biosynthesis</keyword>
<dbReference type="EC" id="2.6.1.85" evidence="4"/>
<dbReference type="EMBL" id="AE016818">
    <property type="protein sequence ID" value="AAS52948.1"/>
    <property type="molecule type" value="Genomic_DNA"/>
</dbReference>
<comment type="similarity">
    <text evidence="3">In the C-terminal section; belongs to the anthranilate synthase component I family.</text>
</comment>
<dbReference type="STRING" id="284811.Q756X2"/>
<dbReference type="InterPro" id="IPR006221">
    <property type="entry name" value="TrpG/PapA_dom"/>
</dbReference>
<dbReference type="MEROPS" id="C26.958"/>
<dbReference type="FunCoup" id="Q756X2">
    <property type="interactions" value="187"/>
</dbReference>
<dbReference type="GeneID" id="4621335"/>
<protein>
    <recommendedName>
        <fullName evidence="4">aminodeoxychorismate synthase</fullName>
        <ecNumber evidence="4">2.6.1.85</ecNumber>
    </recommendedName>
    <alternativeName>
        <fullName evidence="8">Para-aminobenzoate synthase</fullName>
    </alternativeName>
    <alternativeName>
        <fullName evidence="9">p-aminobenzoic acid synthase</fullName>
    </alternativeName>
</protein>
<dbReference type="InterPro" id="IPR015890">
    <property type="entry name" value="Chorismate_C"/>
</dbReference>
<evidence type="ECO:0000256" key="6">
    <source>
        <dbReference type="ARBA" id="ARBA00022909"/>
    </source>
</evidence>
<keyword evidence="7" id="KW-0315">Glutamine amidotransferase</keyword>
<evidence type="ECO:0000256" key="9">
    <source>
        <dbReference type="ARBA" id="ARBA00031904"/>
    </source>
</evidence>
<dbReference type="OrthoDB" id="64220at2759"/>
<dbReference type="AlphaFoldDB" id="Q756X2"/>
<dbReference type="InterPro" id="IPR019999">
    <property type="entry name" value="Anth_synth_I-like"/>
</dbReference>
<evidence type="ECO:0000256" key="7">
    <source>
        <dbReference type="ARBA" id="ARBA00022962"/>
    </source>
</evidence>
<dbReference type="Pfam" id="PF04715">
    <property type="entry name" value="Anth_synt_I_N"/>
    <property type="match status" value="1"/>
</dbReference>
<dbReference type="GO" id="GO:0046654">
    <property type="term" value="P:tetrahydrofolate biosynthetic process"/>
    <property type="evidence" value="ECO:0007669"/>
    <property type="project" value="UniProtKB-UniPathway"/>
</dbReference>
<keyword evidence="5" id="KW-0808">Transferase</keyword>
<dbReference type="Gene3D" id="3.60.120.10">
    <property type="entry name" value="Anthranilate synthase"/>
    <property type="match status" value="1"/>
</dbReference>
<dbReference type="SUPFAM" id="SSF56322">
    <property type="entry name" value="ADC synthase"/>
    <property type="match status" value="1"/>
</dbReference>
<dbReference type="GO" id="GO:0008153">
    <property type="term" value="P:4-aminobenzoate biosynthetic process"/>
    <property type="evidence" value="ECO:0000318"/>
    <property type="project" value="GO_Central"/>
</dbReference>
<sequence length="748" mass="83506">MVVHVLFIDSYDSFTYNVVQLIKDQEGVAVTTIHNDSFADFSKLEGYLGAFDAIVVGPGPGNPANGSADIGIIESLFKLEVAVPILGICLGMQAMCYARGCKIEQLQTIKHGQIYEMNVSDCNNELFSAFPASFSSVRYHSLHVADLMEDILPLAYTTDENGPVLMAAQVRGLPWYGVQYHPESCCSELGPLLISNFLRIATRYNETSGRMTSEVRPLRENRERFDRLLLELDQCIDKQPTCEKVAAREKAIQVETYDIPKDPNLALNVCDKLVEPFFLMASSSLKPKCGSVSIIALPDEYSTVFTHYVQLNKTTIHRWRAAGLTPESYSAAVDGTKPSPHVQVILEDKQRFWVTLGEFMNSKSISNNPDLPFIGGLVGMLGYEVGQFLDHYYEKGIQPDAKLVYIENSVLIDHEAGKLHLISLKNDFPQSVRDIVTAAVEKGSEAPNWPLKLPEDVTFDINFPSKDAYAAAFEKTQKYLHEGTSYEICITTQTEITPSRRIPPWRLFQTLVRRNPAPFSSFFDFSDICPDYSDVCLISTSPERYIKWSSDACELRPIKGTVKKVPGLTQDDARAILTTPKEFGENLMILDLIRNDLFELFPHVTAEDIMLIEEYETVFQLVSVVEAHGIRASPYNGLDILKHTLPPGSMTGAPKKITVELLQRDIEHTLNEHLPAVRGTRGAYSGIAGYLSVNGNADWSVNIRCMYSYDNASTWRIGAGGAVTVLSTLDGEWEEMHTKLESALQIFQ</sequence>
<dbReference type="GO" id="GO:0005737">
    <property type="term" value="C:cytoplasm"/>
    <property type="evidence" value="ECO:0000318"/>
    <property type="project" value="GO_Central"/>
</dbReference>
<dbReference type="HOGENOM" id="CLU_006493_0_0_1"/>
<evidence type="ECO:0000259" key="12">
    <source>
        <dbReference type="Pfam" id="PF04715"/>
    </source>
</evidence>
<dbReference type="NCBIfam" id="TIGR00566">
    <property type="entry name" value="trpG_papA"/>
    <property type="match status" value="1"/>
</dbReference>
<evidence type="ECO:0000256" key="3">
    <source>
        <dbReference type="ARBA" id="ARBA00005970"/>
    </source>
</evidence>
<dbReference type="CDD" id="cd01743">
    <property type="entry name" value="GATase1_Anthranilate_Synthase"/>
    <property type="match status" value="1"/>
</dbReference>
<evidence type="ECO:0000259" key="11">
    <source>
        <dbReference type="Pfam" id="PF00425"/>
    </source>
</evidence>
<dbReference type="NCBIfam" id="TIGR01823">
    <property type="entry name" value="PabB-fungal"/>
    <property type="match status" value="1"/>
</dbReference>
<dbReference type="PRINTS" id="PR00099">
    <property type="entry name" value="CPSGATASE"/>
</dbReference>
<dbReference type="Proteomes" id="UP000000591">
    <property type="component" value="Chromosome V"/>
</dbReference>